<evidence type="ECO:0000313" key="1">
    <source>
        <dbReference type="EMBL" id="KAJ4722981.1"/>
    </source>
</evidence>
<comment type="caution">
    <text evidence="1">The sequence shown here is derived from an EMBL/GenBank/DDBJ whole genome shotgun (WGS) entry which is preliminary data.</text>
</comment>
<dbReference type="EMBL" id="CM051396">
    <property type="protein sequence ID" value="KAJ4722981.1"/>
    <property type="molecule type" value="Genomic_DNA"/>
</dbReference>
<reference evidence="1 2" key="1">
    <citation type="journal article" date="2023" name="Science">
        <title>Complex scaffold remodeling in plant triterpene biosynthesis.</title>
        <authorList>
            <person name="De La Pena R."/>
            <person name="Hodgson H."/>
            <person name="Liu J.C."/>
            <person name="Stephenson M.J."/>
            <person name="Martin A.C."/>
            <person name="Owen C."/>
            <person name="Harkess A."/>
            <person name="Leebens-Mack J."/>
            <person name="Jimenez L.E."/>
            <person name="Osbourn A."/>
            <person name="Sattely E.S."/>
        </authorList>
    </citation>
    <scope>NUCLEOTIDE SEQUENCE [LARGE SCALE GENOMIC DNA]</scope>
    <source>
        <strain evidence="2">cv. JPN11</strain>
        <tissue evidence="1">Leaf</tissue>
    </source>
</reference>
<protein>
    <submittedName>
        <fullName evidence="1">Disease resistance protein (TIR-NBS-LRR class)</fullName>
    </submittedName>
</protein>
<organism evidence="1 2">
    <name type="scientific">Melia azedarach</name>
    <name type="common">Chinaberry tree</name>
    <dbReference type="NCBI Taxonomy" id="155640"/>
    <lineage>
        <taxon>Eukaryota</taxon>
        <taxon>Viridiplantae</taxon>
        <taxon>Streptophyta</taxon>
        <taxon>Embryophyta</taxon>
        <taxon>Tracheophyta</taxon>
        <taxon>Spermatophyta</taxon>
        <taxon>Magnoliopsida</taxon>
        <taxon>eudicotyledons</taxon>
        <taxon>Gunneridae</taxon>
        <taxon>Pentapetalae</taxon>
        <taxon>rosids</taxon>
        <taxon>malvids</taxon>
        <taxon>Sapindales</taxon>
        <taxon>Meliaceae</taxon>
        <taxon>Melia</taxon>
    </lineage>
</organism>
<sequence length="170" mass="19687">MALSSSSSSSFFSDHRMIPQKKYDIFLSFRGEDTRYSFTSHLYAALCRKHIRTFIDDQLIRGDEISQSLLNAIESSSISIIIFSKAYASSGWCLDELVKIVECKNKYGQIVIPIFYHVNPSNVRNQNGDFGNSFSKLEERFKDRLEKLQRWRIALREVANLTGFDSHIMR</sequence>
<proteinExistence type="predicted"/>
<gene>
    <name evidence="1" type="ORF">OWV82_006402</name>
</gene>
<keyword evidence="2" id="KW-1185">Reference proteome</keyword>
<evidence type="ECO:0000313" key="2">
    <source>
        <dbReference type="Proteomes" id="UP001164539"/>
    </source>
</evidence>
<dbReference type="Proteomes" id="UP001164539">
    <property type="component" value="Chromosome 3"/>
</dbReference>
<name>A0ACC1YHL9_MELAZ</name>
<accession>A0ACC1YHL9</accession>